<name>A0ABQ4WZ78_9ASTR</name>
<dbReference type="EMBL" id="BQNB010009061">
    <property type="protein sequence ID" value="GJS58170.1"/>
    <property type="molecule type" value="Genomic_DNA"/>
</dbReference>
<organism evidence="1 2">
    <name type="scientific">Tanacetum coccineum</name>
    <dbReference type="NCBI Taxonomy" id="301880"/>
    <lineage>
        <taxon>Eukaryota</taxon>
        <taxon>Viridiplantae</taxon>
        <taxon>Streptophyta</taxon>
        <taxon>Embryophyta</taxon>
        <taxon>Tracheophyta</taxon>
        <taxon>Spermatophyta</taxon>
        <taxon>Magnoliopsida</taxon>
        <taxon>eudicotyledons</taxon>
        <taxon>Gunneridae</taxon>
        <taxon>Pentapetalae</taxon>
        <taxon>asterids</taxon>
        <taxon>campanulids</taxon>
        <taxon>Asterales</taxon>
        <taxon>Asteraceae</taxon>
        <taxon>Asteroideae</taxon>
        <taxon>Anthemideae</taxon>
        <taxon>Anthemidinae</taxon>
        <taxon>Tanacetum</taxon>
    </lineage>
</organism>
<evidence type="ECO:0000313" key="2">
    <source>
        <dbReference type="Proteomes" id="UP001151760"/>
    </source>
</evidence>
<evidence type="ECO:0000313" key="1">
    <source>
        <dbReference type="EMBL" id="GJS58170.1"/>
    </source>
</evidence>
<proteinExistence type="predicted"/>
<keyword evidence="2" id="KW-1185">Reference proteome</keyword>
<gene>
    <name evidence="1" type="ORF">Tco_0652954</name>
</gene>
<reference evidence="1" key="2">
    <citation type="submission" date="2022-01" db="EMBL/GenBank/DDBJ databases">
        <authorList>
            <person name="Yamashiro T."/>
            <person name="Shiraishi A."/>
            <person name="Satake H."/>
            <person name="Nakayama K."/>
        </authorList>
    </citation>
    <scope>NUCLEOTIDE SEQUENCE</scope>
</reference>
<protein>
    <submittedName>
        <fullName evidence="1">Uncharacterized protein</fullName>
    </submittedName>
</protein>
<comment type="caution">
    <text evidence="1">The sequence shown here is derived from an EMBL/GenBank/DDBJ whole genome shotgun (WGS) entry which is preliminary data.</text>
</comment>
<accession>A0ABQ4WZ78</accession>
<sequence length="98" mass="11490">MKSAVYSKLIESTSFNEAEVKISWRNEFFKHQESHLQVLSRAHNAKLKKKDEIRKNRERRRRQDLLLTSSRVKSDDVTTTCDAVIVTDKEKPLEDLTS</sequence>
<dbReference type="Proteomes" id="UP001151760">
    <property type="component" value="Unassembled WGS sequence"/>
</dbReference>
<reference evidence="1" key="1">
    <citation type="journal article" date="2022" name="Int. J. Mol. Sci.">
        <title>Draft Genome of Tanacetum Coccineum: Genomic Comparison of Closely Related Tanacetum-Family Plants.</title>
        <authorList>
            <person name="Yamashiro T."/>
            <person name="Shiraishi A."/>
            <person name="Nakayama K."/>
            <person name="Satake H."/>
        </authorList>
    </citation>
    <scope>NUCLEOTIDE SEQUENCE</scope>
</reference>